<dbReference type="PROSITE" id="PS50043">
    <property type="entry name" value="HTH_LUXR_2"/>
    <property type="match status" value="1"/>
</dbReference>
<dbReference type="InterPro" id="IPR000792">
    <property type="entry name" value="Tscrpt_reg_LuxR_C"/>
</dbReference>
<dbReference type="Pfam" id="PF00196">
    <property type="entry name" value="GerE"/>
    <property type="match status" value="1"/>
</dbReference>
<feature type="domain" description="HTH luxR-type" evidence="1">
    <location>
        <begin position="257"/>
        <end position="325"/>
    </location>
</feature>
<reference evidence="2 3" key="1">
    <citation type="submission" date="2021-08" db="EMBL/GenBank/DDBJ databases">
        <authorList>
            <person name="Ping M."/>
        </authorList>
    </citation>
    <scope>NUCLEOTIDE SEQUENCE [LARGE SCALE GENOMIC DNA]</scope>
    <source>
        <strain evidence="2 3">MG28</strain>
    </source>
</reference>
<dbReference type="EMBL" id="CP080647">
    <property type="protein sequence ID" value="QYX78496.1"/>
    <property type="molecule type" value="Genomic_DNA"/>
</dbReference>
<dbReference type="RefSeq" id="WP_220647370.1">
    <property type="nucleotide sequence ID" value="NZ_CP080647.1"/>
</dbReference>
<organism evidence="2 3">
    <name type="scientific">Streptomyces akebiae</name>
    <dbReference type="NCBI Taxonomy" id="2865673"/>
    <lineage>
        <taxon>Bacteria</taxon>
        <taxon>Bacillati</taxon>
        <taxon>Actinomycetota</taxon>
        <taxon>Actinomycetes</taxon>
        <taxon>Kitasatosporales</taxon>
        <taxon>Streptomycetaceae</taxon>
        <taxon>Streptomyces</taxon>
    </lineage>
</organism>
<dbReference type="InterPro" id="IPR051797">
    <property type="entry name" value="TrmB-like"/>
</dbReference>
<dbReference type="PANTHER" id="PTHR34293:SF1">
    <property type="entry name" value="HTH-TYPE TRANSCRIPTIONAL REGULATOR TRMBL2"/>
    <property type="match status" value="1"/>
</dbReference>
<sequence>MGERLQEVAEGHGHGPAQLCKAGFDLYARALREGRIPVEDSDHAPCLLDFGLLRPDSSAPHWLHPLAPTLALPRLLHESARDIARRRHEEARLTEVFEPLLALDSRSESLAEVPGIGLLAGFDRINEAIGLAMDEAQEELLTIQPGGRRSATRLHDLGLPREQRMLARGCRIRTLYQDTTRHDLGVIAHFERLVGDVQVRTLDEVTKRLLIVDRAVAFVPASEDRTQALEIRHAGLVSFLATVFDRFWAVATPMYPETVQLPVIDGITPRQRAIAHLLVEGHTDTAIADRLGLNVRTARLHIAKLAAQLGSESRAQLGYRIAESGILKQEDTKQ</sequence>
<proteinExistence type="predicted"/>
<dbReference type="InterPro" id="IPR036388">
    <property type="entry name" value="WH-like_DNA-bd_sf"/>
</dbReference>
<gene>
    <name evidence="2" type="ORF">K1J60_19820</name>
</gene>
<dbReference type="Gene3D" id="1.10.10.10">
    <property type="entry name" value="Winged helix-like DNA-binding domain superfamily/Winged helix DNA-binding domain"/>
    <property type="match status" value="1"/>
</dbReference>
<dbReference type="PRINTS" id="PR00038">
    <property type="entry name" value="HTHLUXR"/>
</dbReference>
<evidence type="ECO:0000313" key="3">
    <source>
        <dbReference type="Proteomes" id="UP000827138"/>
    </source>
</evidence>
<name>A0ABX8XRE9_9ACTN</name>
<evidence type="ECO:0000313" key="2">
    <source>
        <dbReference type="EMBL" id="QYX78496.1"/>
    </source>
</evidence>
<accession>A0ABX8XRE9</accession>
<evidence type="ECO:0000259" key="1">
    <source>
        <dbReference type="PROSITE" id="PS50043"/>
    </source>
</evidence>
<protein>
    <submittedName>
        <fullName evidence="2">Helix-turn-helix transcriptional regulator</fullName>
    </submittedName>
</protein>
<dbReference type="InterPro" id="IPR016032">
    <property type="entry name" value="Sig_transdc_resp-reg_C-effctor"/>
</dbReference>
<dbReference type="CDD" id="cd06170">
    <property type="entry name" value="LuxR_C_like"/>
    <property type="match status" value="1"/>
</dbReference>
<keyword evidence="3" id="KW-1185">Reference proteome</keyword>
<dbReference type="SUPFAM" id="SSF46894">
    <property type="entry name" value="C-terminal effector domain of the bipartite response regulators"/>
    <property type="match status" value="1"/>
</dbReference>
<dbReference type="Proteomes" id="UP000827138">
    <property type="component" value="Chromosome"/>
</dbReference>
<dbReference type="PANTHER" id="PTHR34293">
    <property type="entry name" value="HTH-TYPE TRANSCRIPTIONAL REGULATOR TRMBL2"/>
    <property type="match status" value="1"/>
</dbReference>
<dbReference type="SMART" id="SM00421">
    <property type="entry name" value="HTH_LUXR"/>
    <property type="match status" value="1"/>
</dbReference>